<evidence type="ECO:0000256" key="3">
    <source>
        <dbReference type="ARBA" id="ARBA00023125"/>
    </source>
</evidence>
<name>A0A517RIF4_9PLAN</name>
<evidence type="ECO:0000313" key="5">
    <source>
        <dbReference type="EMBL" id="QDT43652.1"/>
    </source>
</evidence>
<dbReference type="Gene3D" id="1.10.4040.10">
    <property type="entry name" value="Penicillinase repressor domain"/>
    <property type="match status" value="1"/>
</dbReference>
<keyword evidence="4" id="KW-0804">Transcription</keyword>
<dbReference type="AlphaFoldDB" id="A0A517RIF4"/>
<sequence length="127" mass="14282">MGITELSAAEQEVMEVVWNLGEVTAREARDALSRDVARNTVRTLLERMEEKGWVTHREVGRAFVYRAARPREESIGRKVRELVDTVCGGSSETLVAALLDYRGLRPGELDRIRKMLDEAKGGRLKNG</sequence>
<evidence type="ECO:0000256" key="4">
    <source>
        <dbReference type="ARBA" id="ARBA00023163"/>
    </source>
</evidence>
<dbReference type="SUPFAM" id="SSF46785">
    <property type="entry name" value="Winged helix' DNA-binding domain"/>
    <property type="match status" value="1"/>
</dbReference>
<dbReference type="EMBL" id="CP036269">
    <property type="protein sequence ID" value="QDT43652.1"/>
    <property type="molecule type" value="Genomic_DNA"/>
</dbReference>
<proteinExistence type="inferred from homology"/>
<accession>A0A517RIF4</accession>
<dbReference type="RefSeq" id="WP_145218495.1">
    <property type="nucleotide sequence ID" value="NZ_CP036269.1"/>
</dbReference>
<comment type="similarity">
    <text evidence="1">Belongs to the BlaI transcriptional regulatory family.</text>
</comment>
<dbReference type="GO" id="GO:0045892">
    <property type="term" value="P:negative regulation of DNA-templated transcription"/>
    <property type="evidence" value="ECO:0007669"/>
    <property type="project" value="InterPro"/>
</dbReference>
<evidence type="ECO:0000313" key="6">
    <source>
        <dbReference type="Proteomes" id="UP000317171"/>
    </source>
</evidence>
<dbReference type="GO" id="GO:0003677">
    <property type="term" value="F:DNA binding"/>
    <property type="evidence" value="ECO:0007669"/>
    <property type="project" value="UniProtKB-KW"/>
</dbReference>
<dbReference type="Proteomes" id="UP000317171">
    <property type="component" value="Chromosome"/>
</dbReference>
<dbReference type="InterPro" id="IPR036388">
    <property type="entry name" value="WH-like_DNA-bd_sf"/>
</dbReference>
<gene>
    <name evidence="5" type="primary">blaI_9</name>
    <name evidence="5" type="ORF">Pan241w_37540</name>
</gene>
<evidence type="ECO:0000256" key="2">
    <source>
        <dbReference type="ARBA" id="ARBA00023015"/>
    </source>
</evidence>
<organism evidence="5 6">
    <name type="scientific">Gimesia alba</name>
    <dbReference type="NCBI Taxonomy" id="2527973"/>
    <lineage>
        <taxon>Bacteria</taxon>
        <taxon>Pseudomonadati</taxon>
        <taxon>Planctomycetota</taxon>
        <taxon>Planctomycetia</taxon>
        <taxon>Planctomycetales</taxon>
        <taxon>Planctomycetaceae</taxon>
        <taxon>Gimesia</taxon>
    </lineage>
</organism>
<dbReference type="Gene3D" id="1.10.10.10">
    <property type="entry name" value="Winged helix-like DNA-binding domain superfamily/Winged helix DNA-binding domain"/>
    <property type="match status" value="1"/>
</dbReference>
<evidence type="ECO:0000256" key="1">
    <source>
        <dbReference type="ARBA" id="ARBA00011046"/>
    </source>
</evidence>
<keyword evidence="2" id="KW-0805">Transcription regulation</keyword>
<dbReference type="Pfam" id="PF03965">
    <property type="entry name" value="Penicillinase_R"/>
    <property type="match status" value="1"/>
</dbReference>
<dbReference type="KEGG" id="gaz:Pan241w_37540"/>
<dbReference type="OrthoDB" id="214792at2"/>
<dbReference type="InterPro" id="IPR036390">
    <property type="entry name" value="WH_DNA-bd_sf"/>
</dbReference>
<keyword evidence="6" id="KW-1185">Reference proteome</keyword>
<reference evidence="5 6" key="1">
    <citation type="submission" date="2019-02" db="EMBL/GenBank/DDBJ databases">
        <title>Deep-cultivation of Planctomycetes and their phenomic and genomic characterization uncovers novel biology.</title>
        <authorList>
            <person name="Wiegand S."/>
            <person name="Jogler M."/>
            <person name="Boedeker C."/>
            <person name="Pinto D."/>
            <person name="Vollmers J."/>
            <person name="Rivas-Marin E."/>
            <person name="Kohn T."/>
            <person name="Peeters S.H."/>
            <person name="Heuer A."/>
            <person name="Rast P."/>
            <person name="Oberbeckmann S."/>
            <person name="Bunk B."/>
            <person name="Jeske O."/>
            <person name="Meyerdierks A."/>
            <person name="Storesund J.E."/>
            <person name="Kallscheuer N."/>
            <person name="Luecker S."/>
            <person name="Lage O.M."/>
            <person name="Pohl T."/>
            <person name="Merkel B.J."/>
            <person name="Hornburger P."/>
            <person name="Mueller R.-W."/>
            <person name="Bruemmer F."/>
            <person name="Labrenz M."/>
            <person name="Spormann A.M."/>
            <person name="Op den Camp H."/>
            <person name="Overmann J."/>
            <person name="Amann R."/>
            <person name="Jetten M.S.M."/>
            <person name="Mascher T."/>
            <person name="Medema M.H."/>
            <person name="Devos D.P."/>
            <person name="Kaster A.-K."/>
            <person name="Ovreas L."/>
            <person name="Rohde M."/>
            <person name="Galperin M.Y."/>
            <person name="Jogler C."/>
        </authorList>
    </citation>
    <scope>NUCLEOTIDE SEQUENCE [LARGE SCALE GENOMIC DNA]</scope>
    <source>
        <strain evidence="5 6">Pan241w</strain>
    </source>
</reference>
<dbReference type="InterPro" id="IPR005650">
    <property type="entry name" value="BlaI_family"/>
</dbReference>
<dbReference type="PIRSF" id="PIRSF019455">
    <property type="entry name" value="CopR_AtkY"/>
    <property type="match status" value="1"/>
</dbReference>
<protein>
    <submittedName>
        <fullName evidence="5">Penicillinase repressor</fullName>
    </submittedName>
</protein>
<keyword evidence="3" id="KW-0238">DNA-binding</keyword>